<proteinExistence type="predicted"/>
<sequence>MQFPRLRRERVAAPTTLPLVTRVPGLNLPPSPTEVLPVIRAGRAGRLTLAGQFRARGNSRRTP</sequence>
<comment type="caution">
    <text evidence="1">The sequence shown here is derived from an EMBL/GenBank/DDBJ whole genome shotgun (WGS) entry which is preliminary data.</text>
</comment>
<dbReference type="EMBL" id="VFOL01000001">
    <property type="protein sequence ID" value="TQL39301.1"/>
    <property type="molecule type" value="Genomic_DNA"/>
</dbReference>
<reference evidence="1 2" key="1">
    <citation type="submission" date="2019-06" db="EMBL/GenBank/DDBJ databases">
        <title>Sequencing the genomes of 1000 actinobacteria strains.</title>
        <authorList>
            <person name="Klenk H.-P."/>
        </authorList>
    </citation>
    <scope>NUCLEOTIDE SEQUENCE [LARGE SCALE GENOMIC DNA]</scope>
    <source>
        <strain evidence="1 2">DSM 44819</strain>
    </source>
</reference>
<accession>A0A542XTY4</accession>
<gene>
    <name evidence="1" type="ORF">FB564_4553</name>
</gene>
<dbReference type="AlphaFoldDB" id="A0A542XTY4"/>
<name>A0A542XTY4_SALAC</name>
<evidence type="ECO:0000313" key="1">
    <source>
        <dbReference type="EMBL" id="TQL39301.1"/>
    </source>
</evidence>
<protein>
    <submittedName>
        <fullName evidence="1">Uncharacterized protein</fullName>
    </submittedName>
</protein>
<organism evidence="1 2">
    <name type="scientific">Salinispora arenicola</name>
    <dbReference type="NCBI Taxonomy" id="168697"/>
    <lineage>
        <taxon>Bacteria</taxon>
        <taxon>Bacillati</taxon>
        <taxon>Actinomycetota</taxon>
        <taxon>Actinomycetes</taxon>
        <taxon>Micromonosporales</taxon>
        <taxon>Micromonosporaceae</taxon>
        <taxon>Salinispora</taxon>
    </lineage>
</organism>
<dbReference type="Proteomes" id="UP000315983">
    <property type="component" value="Unassembled WGS sequence"/>
</dbReference>
<evidence type="ECO:0000313" key="2">
    <source>
        <dbReference type="Proteomes" id="UP000315983"/>
    </source>
</evidence>